<feature type="modified residue" description="4-aspartylphosphate" evidence="12">
    <location>
        <position position="587"/>
    </location>
</feature>
<proteinExistence type="predicted"/>
<keyword evidence="6" id="KW-0547">Nucleotide-binding</keyword>
<evidence type="ECO:0000313" key="16">
    <source>
        <dbReference type="EMBL" id="NYZ67059.1"/>
    </source>
</evidence>
<dbReference type="InterPro" id="IPR001789">
    <property type="entry name" value="Sig_transdc_resp-reg_receiver"/>
</dbReference>
<keyword evidence="11" id="KW-0131">Cell cycle</keyword>
<dbReference type="SMART" id="SM00388">
    <property type="entry name" value="HisKA"/>
    <property type="match status" value="1"/>
</dbReference>
<dbReference type="RefSeq" id="WP_180569080.1">
    <property type="nucleotide sequence ID" value="NZ_JACCKB010000020.1"/>
</dbReference>
<dbReference type="AlphaFoldDB" id="A0A853I383"/>
<evidence type="ECO:0000256" key="2">
    <source>
        <dbReference type="ARBA" id="ARBA00004370"/>
    </source>
</evidence>
<dbReference type="PROSITE" id="PS50109">
    <property type="entry name" value="HIS_KIN"/>
    <property type="match status" value="1"/>
</dbReference>
<comment type="subcellular location">
    <subcellularLocation>
        <location evidence="2">Membrane</location>
    </subcellularLocation>
</comment>
<gene>
    <name evidence="16" type="ORF">H0A36_13645</name>
</gene>
<evidence type="ECO:0000313" key="17">
    <source>
        <dbReference type="Proteomes" id="UP000569732"/>
    </source>
</evidence>
<organism evidence="16 17">
    <name type="scientific">Spartinivicinus marinus</name>
    <dbReference type="NCBI Taxonomy" id="2994442"/>
    <lineage>
        <taxon>Bacteria</taxon>
        <taxon>Pseudomonadati</taxon>
        <taxon>Pseudomonadota</taxon>
        <taxon>Gammaproteobacteria</taxon>
        <taxon>Oceanospirillales</taxon>
        <taxon>Zooshikellaceae</taxon>
        <taxon>Spartinivicinus</taxon>
    </lineage>
</organism>
<dbReference type="Pfam" id="PF00512">
    <property type="entry name" value="HisKA"/>
    <property type="match status" value="1"/>
</dbReference>
<feature type="domain" description="Response regulatory" evidence="15">
    <location>
        <begin position="533"/>
        <end position="654"/>
    </location>
</feature>
<dbReference type="PANTHER" id="PTHR45339:SF1">
    <property type="entry name" value="HYBRID SIGNAL TRANSDUCTION HISTIDINE KINASE J"/>
    <property type="match status" value="1"/>
</dbReference>
<feature type="transmembrane region" description="Helical" evidence="13">
    <location>
        <begin position="12"/>
        <end position="35"/>
    </location>
</feature>
<dbReference type="PRINTS" id="PR00344">
    <property type="entry name" value="BCTRLSENSOR"/>
</dbReference>
<keyword evidence="8" id="KW-0067">ATP-binding</keyword>
<dbReference type="SUPFAM" id="SSF52172">
    <property type="entry name" value="CheY-like"/>
    <property type="match status" value="1"/>
</dbReference>
<keyword evidence="7" id="KW-0418">Kinase</keyword>
<dbReference type="FunFam" id="1.10.287.130:FF:000038">
    <property type="entry name" value="Sensory transduction histidine kinase"/>
    <property type="match status" value="1"/>
</dbReference>
<evidence type="ECO:0000256" key="13">
    <source>
        <dbReference type="SAM" id="Phobius"/>
    </source>
</evidence>
<keyword evidence="4 12" id="KW-0597">Phosphoprotein</keyword>
<dbReference type="GO" id="GO:0005524">
    <property type="term" value="F:ATP binding"/>
    <property type="evidence" value="ECO:0007669"/>
    <property type="project" value="UniProtKB-KW"/>
</dbReference>
<comment type="caution">
    <text evidence="16">The sequence shown here is derived from an EMBL/GenBank/DDBJ whole genome shotgun (WGS) entry which is preliminary data.</text>
</comment>
<dbReference type="PROSITE" id="PS50110">
    <property type="entry name" value="RESPONSE_REGULATORY"/>
    <property type="match status" value="1"/>
</dbReference>
<dbReference type="SMART" id="SM00387">
    <property type="entry name" value="HATPase_c"/>
    <property type="match status" value="1"/>
</dbReference>
<dbReference type="Gene3D" id="1.10.287.130">
    <property type="match status" value="1"/>
</dbReference>
<feature type="transmembrane region" description="Helical" evidence="13">
    <location>
        <begin position="169"/>
        <end position="193"/>
    </location>
</feature>
<evidence type="ECO:0000256" key="4">
    <source>
        <dbReference type="ARBA" id="ARBA00022553"/>
    </source>
</evidence>
<evidence type="ECO:0000259" key="14">
    <source>
        <dbReference type="PROSITE" id="PS50109"/>
    </source>
</evidence>
<comment type="catalytic activity">
    <reaction evidence="1">
        <text>ATP + protein L-histidine = ADP + protein N-phospho-L-histidine.</text>
        <dbReference type="EC" id="2.7.13.3"/>
    </reaction>
</comment>
<dbReference type="EC" id="2.7.13.3" evidence="3"/>
<evidence type="ECO:0000259" key="15">
    <source>
        <dbReference type="PROSITE" id="PS50110"/>
    </source>
</evidence>
<dbReference type="Proteomes" id="UP000569732">
    <property type="component" value="Unassembled WGS sequence"/>
</dbReference>
<evidence type="ECO:0000256" key="7">
    <source>
        <dbReference type="ARBA" id="ARBA00022777"/>
    </source>
</evidence>
<evidence type="ECO:0000256" key="9">
    <source>
        <dbReference type="ARBA" id="ARBA00023012"/>
    </source>
</evidence>
<keyword evidence="13" id="KW-0812">Transmembrane</keyword>
<dbReference type="SUPFAM" id="SSF55874">
    <property type="entry name" value="ATPase domain of HSP90 chaperone/DNA topoisomerase II/histidine kinase"/>
    <property type="match status" value="1"/>
</dbReference>
<sequence length="749" mass="84222">MLRLLLREKRNTVGYSLIKAVFGVYVIIAVVTTVFQLATQYNDEKNNINSDLVKYTNIFSPVLTQALWHLNNEQVYSTLLGIIQIPVVVGVELTNAEQQLIGIVGNTELATNTQLVVNVDGVEASLSVNKNTLKTLFNYQLPLVDNQNQLLGYLTLYSSTQVVLERVEYSFILLIVNGVIKTVALLIIIVFFAEKLLGKPLKVLIRTTRAINFESLDNFKLETGNKSNNELKELEVGFCNMVGRLKEELNNRKLIEGKLVYEKIRAEKASQAKSQFLANMSHEIRTPLNSIIGFSQILALRFDKNKVNSELKKFVLNIKSSGEHLIELINNILDLSKIEVGRMDVHYEDINIKLLVQGIFHINKIAAYNKELDYSYQFKGTLPDLIRSDRTKLNQILTNVISNAIKFTPNYKSVKIITYIKKENLSDSIIAFKVEDEGIGISKDKQKEIFKSFQQADNSITRNYGGTGLGLAITSKLVSLLGGTISVESEPGRGSTFEVKIPYIATVDMATVDKEQKHPQKTETSLLFSKENKVLVVEDIILNQEVMKAMFEDFGLAVDCVNSGQAAIDKVMESQLKSDSYDLIIMDMHMPEMSGLDATRAIRQILKEKKVPIVALSAEAFCEQQQRALDAGVDDYLTKPISIEQLAEVLHKYLKHLDNSNININSSKHDTDSIPDKIKEKIKTSLVELEKISIYKTDILLSCLDDLKEICKPFNTPLNEILSKAEVAVLNTDNDNLQNLLLKTSQFKL</sequence>
<protein>
    <recommendedName>
        <fullName evidence="3">histidine kinase</fullName>
        <ecNumber evidence="3">2.7.13.3</ecNumber>
    </recommendedName>
</protein>
<dbReference type="Pfam" id="PF02518">
    <property type="entry name" value="HATPase_c"/>
    <property type="match status" value="1"/>
</dbReference>
<dbReference type="InterPro" id="IPR004358">
    <property type="entry name" value="Sig_transdc_His_kin-like_C"/>
</dbReference>
<evidence type="ECO:0000256" key="1">
    <source>
        <dbReference type="ARBA" id="ARBA00000085"/>
    </source>
</evidence>
<dbReference type="InterPro" id="IPR003594">
    <property type="entry name" value="HATPase_dom"/>
</dbReference>
<dbReference type="SMART" id="SM00448">
    <property type="entry name" value="REC"/>
    <property type="match status" value="1"/>
</dbReference>
<keyword evidence="5" id="KW-0808">Transferase</keyword>
<dbReference type="InterPro" id="IPR036097">
    <property type="entry name" value="HisK_dim/P_sf"/>
</dbReference>
<dbReference type="GO" id="GO:0000155">
    <property type="term" value="F:phosphorelay sensor kinase activity"/>
    <property type="evidence" value="ECO:0007669"/>
    <property type="project" value="InterPro"/>
</dbReference>
<evidence type="ECO:0000256" key="10">
    <source>
        <dbReference type="ARBA" id="ARBA00023136"/>
    </source>
</evidence>
<keyword evidence="10 13" id="KW-0472">Membrane</keyword>
<dbReference type="GO" id="GO:0016020">
    <property type="term" value="C:membrane"/>
    <property type="evidence" value="ECO:0007669"/>
    <property type="project" value="UniProtKB-SubCell"/>
</dbReference>
<dbReference type="CDD" id="cd17546">
    <property type="entry name" value="REC_hyHK_CKI1_RcsC-like"/>
    <property type="match status" value="1"/>
</dbReference>
<dbReference type="CDD" id="cd16922">
    <property type="entry name" value="HATPase_EvgS-ArcB-TorS-like"/>
    <property type="match status" value="1"/>
</dbReference>
<dbReference type="EMBL" id="JACCKB010000020">
    <property type="protein sequence ID" value="NYZ67059.1"/>
    <property type="molecule type" value="Genomic_DNA"/>
</dbReference>
<evidence type="ECO:0000256" key="5">
    <source>
        <dbReference type="ARBA" id="ARBA00022679"/>
    </source>
</evidence>
<reference evidence="16 17" key="1">
    <citation type="submission" date="2020-07" db="EMBL/GenBank/DDBJ databases">
        <title>Endozoicomonas sp. nov., isolated from sediment.</title>
        <authorList>
            <person name="Gu T."/>
        </authorList>
    </citation>
    <scope>NUCLEOTIDE SEQUENCE [LARGE SCALE GENOMIC DNA]</scope>
    <source>
        <strain evidence="16 17">SM1973</strain>
    </source>
</reference>
<evidence type="ECO:0000256" key="12">
    <source>
        <dbReference type="PROSITE-ProRule" id="PRU00169"/>
    </source>
</evidence>
<evidence type="ECO:0000256" key="6">
    <source>
        <dbReference type="ARBA" id="ARBA00022741"/>
    </source>
</evidence>
<dbReference type="Gene3D" id="3.40.50.2300">
    <property type="match status" value="1"/>
</dbReference>
<dbReference type="FunFam" id="3.30.565.10:FF:000010">
    <property type="entry name" value="Sensor histidine kinase RcsC"/>
    <property type="match status" value="1"/>
</dbReference>
<keyword evidence="13" id="KW-1133">Transmembrane helix</keyword>
<dbReference type="InterPro" id="IPR003661">
    <property type="entry name" value="HisK_dim/P_dom"/>
</dbReference>
<accession>A0A853I383</accession>
<keyword evidence="17" id="KW-1185">Reference proteome</keyword>
<evidence type="ECO:0000256" key="8">
    <source>
        <dbReference type="ARBA" id="ARBA00022840"/>
    </source>
</evidence>
<keyword evidence="9" id="KW-0902">Two-component regulatory system</keyword>
<dbReference type="Gene3D" id="3.30.565.10">
    <property type="entry name" value="Histidine kinase-like ATPase, C-terminal domain"/>
    <property type="match status" value="1"/>
</dbReference>
<evidence type="ECO:0000256" key="3">
    <source>
        <dbReference type="ARBA" id="ARBA00012438"/>
    </source>
</evidence>
<dbReference type="CDD" id="cd00082">
    <property type="entry name" value="HisKA"/>
    <property type="match status" value="1"/>
</dbReference>
<dbReference type="PANTHER" id="PTHR45339">
    <property type="entry name" value="HYBRID SIGNAL TRANSDUCTION HISTIDINE KINASE J"/>
    <property type="match status" value="1"/>
</dbReference>
<name>A0A853I383_9GAMM</name>
<dbReference type="InterPro" id="IPR036890">
    <property type="entry name" value="HATPase_C_sf"/>
</dbReference>
<dbReference type="SUPFAM" id="SSF47384">
    <property type="entry name" value="Homodimeric domain of signal transducing histidine kinase"/>
    <property type="match status" value="1"/>
</dbReference>
<dbReference type="Pfam" id="PF00072">
    <property type="entry name" value="Response_reg"/>
    <property type="match status" value="1"/>
</dbReference>
<dbReference type="InterPro" id="IPR005467">
    <property type="entry name" value="His_kinase_dom"/>
</dbReference>
<evidence type="ECO:0000256" key="11">
    <source>
        <dbReference type="ARBA" id="ARBA00023306"/>
    </source>
</evidence>
<dbReference type="InterPro" id="IPR011006">
    <property type="entry name" value="CheY-like_superfamily"/>
</dbReference>
<feature type="domain" description="Histidine kinase" evidence="14">
    <location>
        <begin position="279"/>
        <end position="505"/>
    </location>
</feature>